<dbReference type="GO" id="GO:0046789">
    <property type="term" value="F:host cell surface receptor binding"/>
    <property type="evidence" value="ECO:0007669"/>
    <property type="project" value="InterPro"/>
</dbReference>
<feature type="compositionally biased region" description="Basic and acidic residues" evidence="1">
    <location>
        <begin position="1"/>
        <end position="10"/>
    </location>
</feature>
<dbReference type="GO" id="GO:0016020">
    <property type="term" value="C:membrane"/>
    <property type="evidence" value="ECO:0007669"/>
    <property type="project" value="InterPro"/>
</dbReference>
<dbReference type="Pfam" id="PF03011">
    <property type="entry name" value="PFEMP"/>
    <property type="match status" value="1"/>
</dbReference>
<evidence type="ECO:0000256" key="2">
    <source>
        <dbReference type="SAM" id="Phobius"/>
    </source>
</evidence>
<gene>
    <name evidence="7" type="ORF">PFMALIP_05792</name>
</gene>
<organism evidence="7 8">
    <name type="scientific">Plasmodium falciparum MaliPS096_E11</name>
    <dbReference type="NCBI Taxonomy" id="1036727"/>
    <lineage>
        <taxon>Eukaryota</taxon>
        <taxon>Sar</taxon>
        <taxon>Alveolata</taxon>
        <taxon>Apicomplexa</taxon>
        <taxon>Aconoidasida</taxon>
        <taxon>Haemosporida</taxon>
        <taxon>Plasmodiidae</taxon>
        <taxon>Plasmodium</taxon>
        <taxon>Plasmodium (Laverania)</taxon>
    </lineage>
</organism>
<dbReference type="Pfam" id="PF18562">
    <property type="entry name" value="CIDR1_gamma"/>
    <property type="match status" value="1"/>
</dbReference>
<feature type="compositionally biased region" description="Basic and acidic residues" evidence="1">
    <location>
        <begin position="29"/>
        <end position="38"/>
    </location>
</feature>
<dbReference type="InterPro" id="IPR008602">
    <property type="entry name" value="Duffy-antigen-binding"/>
</dbReference>
<dbReference type="EMBL" id="KI925729">
    <property type="protein sequence ID" value="ETW46143.1"/>
    <property type="molecule type" value="Genomic_DNA"/>
</dbReference>
<dbReference type="Proteomes" id="UP000030699">
    <property type="component" value="Unassembled WGS sequence"/>
</dbReference>
<feature type="region of interest" description="Disordered" evidence="1">
    <location>
        <begin position="1"/>
        <end position="43"/>
    </location>
</feature>
<dbReference type="Gene3D" id="1.20.1310.20">
    <property type="entry name" value="Duffy-antigen binding domain"/>
    <property type="match status" value="1"/>
</dbReference>
<dbReference type="Gene3D" id="1.20.58.1930">
    <property type="match status" value="1"/>
</dbReference>
<evidence type="ECO:0000313" key="8">
    <source>
        <dbReference type="Proteomes" id="UP000030699"/>
    </source>
</evidence>
<name>A0A024WGM6_PLAFA</name>
<reference evidence="7 8" key="1">
    <citation type="submission" date="2013-02" db="EMBL/GenBank/DDBJ databases">
        <title>The Genome Annotation of Plasmodium falciparum MaliPS096_E11.</title>
        <authorList>
            <consortium name="The Broad Institute Genome Sequencing Platform"/>
            <consortium name="The Broad Institute Genome Sequencing Center for Infectious Disease"/>
            <person name="Neafsey D."/>
            <person name="Hoffman S."/>
            <person name="Volkman S."/>
            <person name="Rosenthal P."/>
            <person name="Walker B."/>
            <person name="Young S.K."/>
            <person name="Zeng Q."/>
            <person name="Gargeya S."/>
            <person name="Fitzgerald M."/>
            <person name="Haas B."/>
            <person name="Abouelleil A."/>
            <person name="Allen A.W."/>
            <person name="Alvarado L."/>
            <person name="Arachchi H.M."/>
            <person name="Berlin A.M."/>
            <person name="Chapman S.B."/>
            <person name="Gainer-Dewar J."/>
            <person name="Goldberg J."/>
            <person name="Griggs A."/>
            <person name="Gujja S."/>
            <person name="Hansen M."/>
            <person name="Howarth C."/>
            <person name="Imamovic A."/>
            <person name="Ireland A."/>
            <person name="Larimer J."/>
            <person name="McCowan C."/>
            <person name="Murphy C."/>
            <person name="Pearson M."/>
            <person name="Poon T.W."/>
            <person name="Priest M."/>
            <person name="Roberts A."/>
            <person name="Saif S."/>
            <person name="Shea T."/>
            <person name="Sisk P."/>
            <person name="Sykes S."/>
            <person name="Wortman J."/>
            <person name="Nusbaum C."/>
            <person name="Birren B."/>
        </authorList>
    </citation>
    <scope>NUCLEOTIDE SEQUENCE [LARGE SCALE GENOMIC DNA]</scope>
    <source>
        <strain evidence="7 8">MaliPS096_E11</strain>
    </source>
</reference>
<feature type="non-terminal residue" evidence="7">
    <location>
        <position position="1"/>
    </location>
</feature>
<dbReference type="InterPro" id="IPR054595">
    <property type="entry name" value="DBL_C"/>
</dbReference>
<protein>
    <recommendedName>
        <fullName evidence="9">EMP1 protein</fullName>
    </recommendedName>
</protein>
<dbReference type="SUPFAM" id="SSF140924">
    <property type="entry name" value="Duffy binding domain-like"/>
    <property type="match status" value="2"/>
</dbReference>
<dbReference type="InterPro" id="IPR041480">
    <property type="entry name" value="CIDR1_gamma"/>
</dbReference>
<feature type="non-terminal residue" evidence="7">
    <location>
        <position position="733"/>
    </location>
</feature>
<dbReference type="FunFam" id="1.20.58.830:FF:000001">
    <property type="entry name" value="Erythrocyte membrane protein 1, PfEMP1"/>
    <property type="match status" value="1"/>
</dbReference>
<feature type="transmembrane region" description="Helical" evidence="2">
    <location>
        <begin position="710"/>
        <end position="732"/>
    </location>
</feature>
<evidence type="ECO:0008006" key="9">
    <source>
        <dbReference type="Google" id="ProtNLM"/>
    </source>
</evidence>
<evidence type="ECO:0000259" key="4">
    <source>
        <dbReference type="Pfam" id="PF05424"/>
    </source>
</evidence>
<feature type="domain" description="Cysteine-rich interdomain region 1 gamma" evidence="5">
    <location>
        <begin position="408"/>
        <end position="459"/>
    </location>
</feature>
<feature type="domain" description="Duffy-binding-like" evidence="3">
    <location>
        <begin position="481"/>
        <end position="611"/>
    </location>
</feature>
<evidence type="ECO:0000313" key="7">
    <source>
        <dbReference type="EMBL" id="ETW46143.1"/>
    </source>
</evidence>
<feature type="region of interest" description="Disordered" evidence="1">
    <location>
        <begin position="652"/>
        <end position="702"/>
    </location>
</feature>
<evidence type="ECO:0000259" key="5">
    <source>
        <dbReference type="Pfam" id="PF18562"/>
    </source>
</evidence>
<dbReference type="Pfam" id="PF22672">
    <property type="entry name" value="DBL_C"/>
    <property type="match status" value="1"/>
</dbReference>
<evidence type="ECO:0000259" key="3">
    <source>
        <dbReference type="Pfam" id="PF03011"/>
    </source>
</evidence>
<dbReference type="AlphaFoldDB" id="A0A024WGM6"/>
<dbReference type="InterPro" id="IPR042202">
    <property type="entry name" value="Duffy-ag-bd_sf"/>
</dbReference>
<evidence type="ECO:0000259" key="6">
    <source>
        <dbReference type="Pfam" id="PF22672"/>
    </source>
</evidence>
<dbReference type="FunFam" id="1.20.58.1930:FF:000001">
    <property type="entry name" value="Erythrocyte membrane protein 1, PfEMP1"/>
    <property type="match status" value="1"/>
</dbReference>
<feature type="domain" description="Duffy-binding-like" evidence="6">
    <location>
        <begin position="217"/>
        <end position="358"/>
    </location>
</feature>
<accession>A0A024WGM6</accession>
<reference evidence="7 8" key="2">
    <citation type="submission" date="2013-02" db="EMBL/GenBank/DDBJ databases">
        <title>The Genome Sequence of Plasmodium falciparum MaliPS096_E11.</title>
        <authorList>
            <consortium name="The Broad Institute Genome Sequencing Platform"/>
            <consortium name="The Broad Institute Genome Sequencing Center for Infectious Disease"/>
            <person name="Neafsey D."/>
            <person name="Cheeseman I."/>
            <person name="Volkman S."/>
            <person name="Adams J."/>
            <person name="Walker B."/>
            <person name="Young S.K."/>
            <person name="Zeng Q."/>
            <person name="Gargeya S."/>
            <person name="Fitzgerald M."/>
            <person name="Haas B."/>
            <person name="Abouelleil A."/>
            <person name="Alvarado L."/>
            <person name="Arachchi H.M."/>
            <person name="Berlin A.M."/>
            <person name="Chapman S.B."/>
            <person name="Dewar J."/>
            <person name="Goldberg J."/>
            <person name="Griggs A."/>
            <person name="Gujja S."/>
            <person name="Hansen M."/>
            <person name="Howarth C."/>
            <person name="Imamovic A."/>
            <person name="Larimer J."/>
            <person name="McCowan C."/>
            <person name="Murphy C."/>
            <person name="Neiman D."/>
            <person name="Pearson M."/>
            <person name="Priest M."/>
            <person name="Roberts A."/>
            <person name="Saif S."/>
            <person name="Shea T."/>
            <person name="Sisk P."/>
            <person name="Sykes S."/>
            <person name="Wortman J."/>
            <person name="Nusbaum C."/>
            <person name="Birren B."/>
        </authorList>
    </citation>
    <scope>NUCLEOTIDE SEQUENCE [LARGE SCALE GENOMIC DNA]</scope>
    <source>
        <strain evidence="7 8">MaliPS096_E11</strain>
    </source>
</reference>
<sequence length="733" mass="82275">YKELNGKGKDTQGVATGLPLLVPFDDSSGDDKDKDPQNKLKSGTIPNDFLRQMFYTLGDYRDICIGVKDNDVIKTLEASGDNKSGNNIKEISEKIEQILSKQSRNNQQPGQKSVDPRVKWWQNHGEAIWDGMICALTYNTESDGNTTGGGSGITQDQSLKEVLLEADGTKPKKSEYEYDKVELKEENETKAKKATASQTTHLSKFVERPPYFRYLEEWGETFCRERAKRLAQIKVDCYKDGDDKKNPKCSCYGEHCDDQLKGNPTNVSDLMCKDCAKYCRFYKKWINRKKDEYDKQENAYTKQKEKCEKGSDNGFCGTPETTCDTAANFLQNLGPCKVQNGEDNNKIFDKPDNTFKPATNCKPCSKFKIYCKNCKSSGGGTKVECNGTNSGTTTITASDIENAGNSTHKLDMLVSDSNTNGNKFDRLNECKGAGIFEGIRKDVWKCGKVCGYNVCKPENSNGETFDVNANDQQIIIINAFAKLWVDNFLEDYNKINKKLNRCMKDGEGYQCIKDCVEKWINTKKEEWGKITERLNEQYKNHDQTYPVRTILEEFLSQTEVNNAIERSTHLNQLQHSKGCCVKTNSTNGKDDVVNCMLQKLKDKIGECEKNQALPSGVEQCITLPTTLEEEEENTVEQPKFCPTVEEKKKEVEDACKAAAEEPAAATSDETNNEDTPAPEAGPPAPAPPSRPSPRPKPPKIVDEHPLLKPALMSSTIMWSIGIGFATFTYFYLK</sequence>
<dbReference type="Pfam" id="PF05424">
    <property type="entry name" value="Duffy_binding"/>
    <property type="match status" value="1"/>
</dbReference>
<keyword evidence="2" id="KW-0472">Membrane</keyword>
<dbReference type="InterPro" id="IPR004258">
    <property type="entry name" value="DBL"/>
</dbReference>
<feature type="compositionally biased region" description="Pro residues" evidence="1">
    <location>
        <begin position="679"/>
        <end position="695"/>
    </location>
</feature>
<keyword evidence="2" id="KW-1133">Transmembrane helix</keyword>
<dbReference type="Gene3D" id="1.20.58.830">
    <property type="match status" value="1"/>
</dbReference>
<keyword evidence="2" id="KW-0812">Transmembrane</keyword>
<feature type="domain" description="Duffy-antigen binding" evidence="4">
    <location>
        <begin position="32"/>
        <end position="189"/>
    </location>
</feature>
<proteinExistence type="predicted"/>
<evidence type="ECO:0000256" key="1">
    <source>
        <dbReference type="SAM" id="MobiDB-lite"/>
    </source>
</evidence>